<dbReference type="AlphaFoldDB" id="A0A0E9T2X5"/>
<proteinExistence type="predicted"/>
<dbReference type="EMBL" id="GBXM01061302">
    <property type="protein sequence ID" value="JAH47275.1"/>
    <property type="molecule type" value="Transcribed_RNA"/>
</dbReference>
<reference evidence="1" key="1">
    <citation type="submission" date="2014-11" db="EMBL/GenBank/DDBJ databases">
        <authorList>
            <person name="Amaro Gonzalez C."/>
        </authorList>
    </citation>
    <scope>NUCLEOTIDE SEQUENCE</scope>
</reference>
<evidence type="ECO:0000313" key="1">
    <source>
        <dbReference type="EMBL" id="JAH47275.1"/>
    </source>
</evidence>
<accession>A0A0E9T2X5</accession>
<protein>
    <submittedName>
        <fullName evidence="1">Uncharacterized protein</fullName>
    </submittedName>
</protein>
<sequence>MQIQCNCLLSDHFWSPKIGGRLLIKKRLILTLIAQCGWKYLQIRADSL</sequence>
<name>A0A0E9T2X5_ANGAN</name>
<reference evidence="1" key="2">
    <citation type="journal article" date="2015" name="Fish Shellfish Immunol.">
        <title>Early steps in the European eel (Anguilla anguilla)-Vibrio vulnificus interaction in the gills: Role of the RtxA13 toxin.</title>
        <authorList>
            <person name="Callol A."/>
            <person name="Pajuelo D."/>
            <person name="Ebbesson L."/>
            <person name="Teles M."/>
            <person name="MacKenzie S."/>
            <person name="Amaro C."/>
        </authorList>
    </citation>
    <scope>NUCLEOTIDE SEQUENCE</scope>
</reference>
<organism evidence="1">
    <name type="scientific">Anguilla anguilla</name>
    <name type="common">European freshwater eel</name>
    <name type="synonym">Muraena anguilla</name>
    <dbReference type="NCBI Taxonomy" id="7936"/>
    <lineage>
        <taxon>Eukaryota</taxon>
        <taxon>Metazoa</taxon>
        <taxon>Chordata</taxon>
        <taxon>Craniata</taxon>
        <taxon>Vertebrata</taxon>
        <taxon>Euteleostomi</taxon>
        <taxon>Actinopterygii</taxon>
        <taxon>Neopterygii</taxon>
        <taxon>Teleostei</taxon>
        <taxon>Anguilliformes</taxon>
        <taxon>Anguillidae</taxon>
        <taxon>Anguilla</taxon>
    </lineage>
</organism>